<feature type="transmembrane region" description="Helical" evidence="1">
    <location>
        <begin position="61"/>
        <end position="84"/>
    </location>
</feature>
<keyword evidence="3" id="KW-1185">Reference proteome</keyword>
<keyword evidence="1" id="KW-1133">Transmembrane helix</keyword>
<evidence type="ECO:0000313" key="2">
    <source>
        <dbReference type="EMBL" id="MDS1311565.1"/>
    </source>
</evidence>
<dbReference type="Proteomes" id="UP001267407">
    <property type="component" value="Unassembled WGS sequence"/>
</dbReference>
<sequence length="93" mass="9427">MEVLGKSEPVECSQCGVLVKIKADAESELKAKVSVLILTIGAATVGVVALINIFGDAGFPTYFVAIPFILISAIMSSALSGGAVQLQSVDASG</sequence>
<feature type="transmembrane region" description="Helical" evidence="1">
    <location>
        <begin position="35"/>
        <end position="55"/>
    </location>
</feature>
<evidence type="ECO:0000313" key="3">
    <source>
        <dbReference type="Proteomes" id="UP001267407"/>
    </source>
</evidence>
<dbReference type="RefSeq" id="WP_200203839.1">
    <property type="nucleotide sequence ID" value="NZ_JAVMBO010000018.1"/>
</dbReference>
<keyword evidence="1" id="KW-0472">Membrane</keyword>
<proteinExistence type="predicted"/>
<name>A0ABU2HML6_9GAMM</name>
<organism evidence="2 3">
    <name type="scientific">Marinobacter xiaoshiensis</name>
    <dbReference type="NCBI Taxonomy" id="3073652"/>
    <lineage>
        <taxon>Bacteria</taxon>
        <taxon>Pseudomonadati</taxon>
        <taxon>Pseudomonadota</taxon>
        <taxon>Gammaproteobacteria</taxon>
        <taxon>Pseudomonadales</taxon>
        <taxon>Marinobacteraceae</taxon>
        <taxon>Marinobacter</taxon>
    </lineage>
</organism>
<protein>
    <submittedName>
        <fullName evidence="2">Uncharacterized protein</fullName>
    </submittedName>
</protein>
<keyword evidence="1" id="KW-0812">Transmembrane</keyword>
<gene>
    <name evidence="2" type="ORF">RKA07_15795</name>
</gene>
<accession>A0ABU2HML6</accession>
<dbReference type="EMBL" id="JAVMBO010000018">
    <property type="protein sequence ID" value="MDS1311565.1"/>
    <property type="molecule type" value="Genomic_DNA"/>
</dbReference>
<evidence type="ECO:0000256" key="1">
    <source>
        <dbReference type="SAM" id="Phobius"/>
    </source>
</evidence>
<comment type="caution">
    <text evidence="2">The sequence shown here is derived from an EMBL/GenBank/DDBJ whole genome shotgun (WGS) entry which is preliminary data.</text>
</comment>
<reference evidence="2" key="1">
    <citation type="submission" date="2023-09" db="EMBL/GenBank/DDBJ databases">
        <title>Marinobacter sediminicola sp. nov. and Marinobacter maritimum sp. nov., isolated from marine sediment.</title>
        <authorList>
            <person name="An J."/>
        </authorList>
    </citation>
    <scope>NUCLEOTIDE SEQUENCE</scope>
    <source>
        <strain evidence="2">F60267</strain>
    </source>
</reference>